<organism evidence="2 3">
    <name type="scientific">Microbulbifer agarilyticus</name>
    <dbReference type="NCBI Taxonomy" id="260552"/>
    <lineage>
        <taxon>Bacteria</taxon>
        <taxon>Pseudomonadati</taxon>
        <taxon>Pseudomonadota</taxon>
        <taxon>Gammaproteobacteria</taxon>
        <taxon>Cellvibrionales</taxon>
        <taxon>Microbulbiferaceae</taxon>
        <taxon>Microbulbifer</taxon>
    </lineage>
</organism>
<name>A0A1Q2M2X1_9GAMM</name>
<keyword evidence="1" id="KW-0732">Signal</keyword>
<dbReference type="OrthoDB" id="5739544at2"/>
<evidence type="ECO:0000256" key="1">
    <source>
        <dbReference type="SAM" id="SignalP"/>
    </source>
</evidence>
<sequence length="93" mass="10207">MKRLAAIYPFLLCVFIGSVSAQTQMPPPPSAGPNMKMLVPMLKAQLEALSSPELLEAQSKYYRELYLSLKKQGFTDEQAMQLLVALASSGNSK</sequence>
<dbReference type="STRING" id="260552.Mag101_04895"/>
<proteinExistence type="predicted"/>
<gene>
    <name evidence="2" type="ORF">Mag101_04895</name>
</gene>
<accession>A0A1Q2M2X1</accession>
<dbReference type="RefSeq" id="WP_077401585.1">
    <property type="nucleotide sequence ID" value="NZ_CP019650.1"/>
</dbReference>
<reference evidence="2" key="1">
    <citation type="submission" date="2017-02" db="EMBL/GenBank/DDBJ databases">
        <title>Genome of Microbulbifer agarilyticus GP101.</title>
        <authorList>
            <person name="Jung J."/>
            <person name="Bae S.S."/>
            <person name="Baek K."/>
        </authorList>
    </citation>
    <scope>NUCLEOTIDE SEQUENCE [LARGE SCALE GENOMIC DNA]</scope>
    <source>
        <strain evidence="2">GP101</strain>
    </source>
</reference>
<evidence type="ECO:0000313" key="3">
    <source>
        <dbReference type="Proteomes" id="UP000188219"/>
    </source>
</evidence>
<dbReference type="EMBL" id="CP019650">
    <property type="protein sequence ID" value="AQQ67051.1"/>
    <property type="molecule type" value="Genomic_DNA"/>
</dbReference>
<feature type="signal peptide" evidence="1">
    <location>
        <begin position="1"/>
        <end position="21"/>
    </location>
</feature>
<protein>
    <submittedName>
        <fullName evidence="2">Uncharacterized protein</fullName>
    </submittedName>
</protein>
<keyword evidence="3" id="KW-1185">Reference proteome</keyword>
<dbReference type="KEGG" id="maga:Mag101_04895"/>
<feature type="chain" id="PRO_5011981188" evidence="1">
    <location>
        <begin position="22"/>
        <end position="93"/>
    </location>
</feature>
<evidence type="ECO:0000313" key="2">
    <source>
        <dbReference type="EMBL" id="AQQ67051.1"/>
    </source>
</evidence>
<dbReference type="Proteomes" id="UP000188219">
    <property type="component" value="Chromosome"/>
</dbReference>
<dbReference type="AlphaFoldDB" id="A0A1Q2M2X1"/>